<feature type="region of interest" description="Disordered" evidence="1">
    <location>
        <begin position="502"/>
        <end position="546"/>
    </location>
</feature>
<proteinExistence type="predicted"/>
<accession>B8CGP7</accession>
<feature type="chain" id="PRO_5002870114" evidence="2">
    <location>
        <begin position="32"/>
        <end position="627"/>
    </location>
</feature>
<evidence type="ECO:0000256" key="2">
    <source>
        <dbReference type="SAM" id="SignalP"/>
    </source>
</evidence>
<feature type="compositionally biased region" description="Basic residues" evidence="1">
    <location>
        <begin position="452"/>
        <end position="461"/>
    </location>
</feature>
<organism evidence="3 4">
    <name type="scientific">Thalassiosira pseudonana</name>
    <name type="common">Marine diatom</name>
    <name type="synonym">Cyclotella nana</name>
    <dbReference type="NCBI Taxonomy" id="35128"/>
    <lineage>
        <taxon>Eukaryota</taxon>
        <taxon>Sar</taxon>
        <taxon>Stramenopiles</taxon>
        <taxon>Ochrophyta</taxon>
        <taxon>Bacillariophyta</taxon>
        <taxon>Coscinodiscophyceae</taxon>
        <taxon>Thalassiosirophycidae</taxon>
        <taxon>Thalassiosirales</taxon>
        <taxon>Thalassiosiraceae</taxon>
        <taxon>Thalassiosira</taxon>
    </lineage>
</organism>
<reference evidence="3 4" key="1">
    <citation type="journal article" date="2004" name="Science">
        <title>The genome of the diatom Thalassiosira pseudonana: ecology, evolution, and metabolism.</title>
        <authorList>
            <person name="Armbrust E.V."/>
            <person name="Berges J.A."/>
            <person name="Bowler C."/>
            <person name="Green B.R."/>
            <person name="Martinez D."/>
            <person name="Putnam N.H."/>
            <person name="Zhou S."/>
            <person name="Allen A.E."/>
            <person name="Apt K.E."/>
            <person name="Bechner M."/>
            <person name="Brzezinski M.A."/>
            <person name="Chaal B.K."/>
            <person name="Chiovitti A."/>
            <person name="Davis A.K."/>
            <person name="Demarest M.S."/>
            <person name="Detter J.C."/>
            <person name="Glavina T."/>
            <person name="Goodstein D."/>
            <person name="Hadi M.Z."/>
            <person name="Hellsten U."/>
            <person name="Hildebrand M."/>
            <person name="Jenkins B.D."/>
            <person name="Jurka J."/>
            <person name="Kapitonov V.V."/>
            <person name="Kroger N."/>
            <person name="Lau W.W."/>
            <person name="Lane T.W."/>
            <person name="Larimer F.W."/>
            <person name="Lippmeier J.C."/>
            <person name="Lucas S."/>
            <person name="Medina M."/>
            <person name="Montsant A."/>
            <person name="Obornik M."/>
            <person name="Parker M.S."/>
            <person name="Palenik B."/>
            <person name="Pazour G.J."/>
            <person name="Richardson P.M."/>
            <person name="Rynearson T.A."/>
            <person name="Saito M.A."/>
            <person name="Schwartz D.C."/>
            <person name="Thamatrakoln K."/>
            <person name="Valentin K."/>
            <person name="Vardi A."/>
            <person name="Wilkerson F.P."/>
            <person name="Rokhsar D.S."/>
        </authorList>
    </citation>
    <scope>NUCLEOTIDE SEQUENCE [LARGE SCALE GENOMIC DNA]</scope>
    <source>
        <strain evidence="3 4">CCMP1335</strain>
    </source>
</reference>
<dbReference type="PaxDb" id="35128-Thaps12182"/>
<dbReference type="GeneID" id="7452019"/>
<evidence type="ECO:0000313" key="4">
    <source>
        <dbReference type="Proteomes" id="UP000001449"/>
    </source>
</evidence>
<dbReference type="PRINTS" id="PR01217">
    <property type="entry name" value="PRICHEXTENSN"/>
</dbReference>
<feature type="signal peptide" evidence="2">
    <location>
        <begin position="1"/>
        <end position="31"/>
    </location>
</feature>
<protein>
    <submittedName>
        <fullName evidence="3">Uncharacterized protein</fullName>
    </submittedName>
</protein>
<dbReference type="EMBL" id="CM000655">
    <property type="protein sequence ID" value="EED87404.1"/>
    <property type="molecule type" value="Genomic_DNA"/>
</dbReference>
<feature type="compositionally biased region" description="Low complexity" evidence="1">
    <location>
        <begin position="384"/>
        <end position="409"/>
    </location>
</feature>
<keyword evidence="4" id="KW-1185">Reference proteome</keyword>
<evidence type="ECO:0000256" key="1">
    <source>
        <dbReference type="SAM" id="MobiDB-lite"/>
    </source>
</evidence>
<feature type="compositionally biased region" description="Polar residues" evidence="1">
    <location>
        <begin position="534"/>
        <end position="546"/>
    </location>
</feature>
<feature type="region of interest" description="Disordered" evidence="1">
    <location>
        <begin position="447"/>
        <end position="473"/>
    </location>
</feature>
<sequence>MRSTKSSAMMPSIFSLLALPAILSLAINTLAQQQDELCSCGPISYTFQLNFQNDCDTNDLQSLGGIGNTICTIVEEEDGGDGNPLIGDLINGSGGGSNSSNGGGTEMTLEEMLADIPWINRKKIIKNKIRQEGGNGNRNNQRSVNNNDDEDVRRLQTTSATALRPFKQQSNSSPLTRQSSPLTPVTITSIQFIEINPENTVINISDDLDPTNLVNGDTFSVTSIAELLATDLVLEDQLELLPQTAVLFMVGVNANGDVVRGRFVWRYNLGCGMNQGTMVGGDEFGWVKFQEVDPAVATFCPANILNPTKSPVNETPTTNPTGGDFTIVPTKLETFPPTNSPIGVDTAFPTYGIVPTSSPIGVDMPAPSTRNPVTRKPTTKPVEEVSPTVSPSYVPTTWPTYVPTSGTPKPGTPKPSGPPKTKSPSIFVYDDDYSNSMHYGFIGHIDFSKAGKGSKRNRSKASKSGSKSSSIGGSAYHDSAWNDDHDVHFGADDAWYGGNDENWHGGNDAGEGKAGKARRLGRNEGRGKREIEPQQPTASPSYMPTTWPTYVPTEGVAAPAMVVPKPTDLVPARFETFEMDDGQSNSGSNNGGGYHSSMDYGFVYHFDYGTGKSGKRGKSSSSSKSSK</sequence>
<feature type="compositionally biased region" description="Low complexity" evidence="1">
    <location>
        <begin position="137"/>
        <end position="146"/>
    </location>
</feature>
<evidence type="ECO:0000313" key="3">
    <source>
        <dbReference type="EMBL" id="EED87404.1"/>
    </source>
</evidence>
<name>B8CGP7_THAPS</name>
<dbReference type="Proteomes" id="UP000001449">
    <property type="component" value="Chromosome 24"/>
</dbReference>
<dbReference type="KEGG" id="tps:THAPSDRAFT_12182"/>
<reference evidence="3 4" key="2">
    <citation type="journal article" date="2008" name="Nature">
        <title>The Phaeodactylum genome reveals the evolutionary history of diatom genomes.</title>
        <authorList>
            <person name="Bowler C."/>
            <person name="Allen A.E."/>
            <person name="Badger J.H."/>
            <person name="Grimwood J."/>
            <person name="Jabbari K."/>
            <person name="Kuo A."/>
            <person name="Maheswari U."/>
            <person name="Martens C."/>
            <person name="Maumus F."/>
            <person name="Otillar R.P."/>
            <person name="Rayko E."/>
            <person name="Salamov A."/>
            <person name="Vandepoele K."/>
            <person name="Beszteri B."/>
            <person name="Gruber A."/>
            <person name="Heijde M."/>
            <person name="Katinka M."/>
            <person name="Mock T."/>
            <person name="Valentin K."/>
            <person name="Verret F."/>
            <person name="Berges J.A."/>
            <person name="Brownlee C."/>
            <person name="Cadoret J.P."/>
            <person name="Chiovitti A."/>
            <person name="Choi C.J."/>
            <person name="Coesel S."/>
            <person name="De Martino A."/>
            <person name="Detter J.C."/>
            <person name="Durkin C."/>
            <person name="Falciatore A."/>
            <person name="Fournet J."/>
            <person name="Haruta M."/>
            <person name="Huysman M.J."/>
            <person name="Jenkins B.D."/>
            <person name="Jiroutova K."/>
            <person name="Jorgensen R.E."/>
            <person name="Joubert Y."/>
            <person name="Kaplan A."/>
            <person name="Kroger N."/>
            <person name="Kroth P.G."/>
            <person name="La Roche J."/>
            <person name="Lindquist E."/>
            <person name="Lommer M."/>
            <person name="Martin-Jezequel V."/>
            <person name="Lopez P.J."/>
            <person name="Lucas S."/>
            <person name="Mangogna M."/>
            <person name="McGinnis K."/>
            <person name="Medlin L.K."/>
            <person name="Montsant A."/>
            <person name="Oudot-Le Secq M.P."/>
            <person name="Napoli C."/>
            <person name="Obornik M."/>
            <person name="Parker M.S."/>
            <person name="Petit J.L."/>
            <person name="Porcel B.M."/>
            <person name="Poulsen N."/>
            <person name="Robison M."/>
            <person name="Rychlewski L."/>
            <person name="Rynearson T.A."/>
            <person name="Schmutz J."/>
            <person name="Shapiro H."/>
            <person name="Siaut M."/>
            <person name="Stanley M."/>
            <person name="Sussman M.R."/>
            <person name="Taylor A.R."/>
            <person name="Vardi A."/>
            <person name="von Dassow P."/>
            <person name="Vyverman W."/>
            <person name="Willis A."/>
            <person name="Wyrwicz L.S."/>
            <person name="Rokhsar D.S."/>
            <person name="Weissenbach J."/>
            <person name="Armbrust E.V."/>
            <person name="Green B.R."/>
            <person name="Van de Peer Y."/>
            <person name="Grigoriev I.V."/>
        </authorList>
    </citation>
    <scope>NUCLEOTIDE SEQUENCE [LARGE SCALE GENOMIC DNA]</scope>
    <source>
        <strain evidence="3 4">CCMP1335</strain>
    </source>
</reference>
<keyword evidence="2" id="KW-0732">Signal</keyword>
<dbReference type="InParanoid" id="B8CGP7"/>
<gene>
    <name evidence="3" type="ORF">THAPSDRAFT_12182</name>
</gene>
<dbReference type="HOGENOM" id="CLU_436505_0_0_1"/>
<dbReference type="AlphaFoldDB" id="B8CGP7"/>
<dbReference type="RefSeq" id="XP_002295338.1">
    <property type="nucleotide sequence ID" value="XM_002295302.1"/>
</dbReference>
<feature type="compositionally biased region" description="Polar residues" evidence="1">
    <location>
        <begin position="155"/>
        <end position="181"/>
    </location>
</feature>
<feature type="compositionally biased region" description="Low complexity" evidence="1">
    <location>
        <begin position="462"/>
        <end position="473"/>
    </location>
</feature>
<feature type="region of interest" description="Disordered" evidence="1">
    <location>
        <begin position="359"/>
        <end position="425"/>
    </location>
</feature>
<feature type="compositionally biased region" description="Basic and acidic residues" evidence="1">
    <location>
        <begin position="521"/>
        <end position="532"/>
    </location>
</feature>
<feature type="region of interest" description="Disordered" evidence="1">
    <location>
        <begin position="129"/>
        <end position="181"/>
    </location>
</feature>